<evidence type="ECO:0000259" key="2">
    <source>
        <dbReference type="Pfam" id="PF12804"/>
    </source>
</evidence>
<dbReference type="InterPro" id="IPR036425">
    <property type="entry name" value="MoaB/Mog-like_dom_sf"/>
</dbReference>
<evidence type="ECO:0000256" key="1">
    <source>
        <dbReference type="ARBA" id="ARBA00022842"/>
    </source>
</evidence>
<dbReference type="SUPFAM" id="SSF53448">
    <property type="entry name" value="Nucleotide-diphospho-sugar transferases"/>
    <property type="match status" value="1"/>
</dbReference>
<dbReference type="CDD" id="cd03522">
    <property type="entry name" value="MoeA_like"/>
    <property type="match status" value="1"/>
</dbReference>
<dbReference type="PIRSF" id="PIRSF036626">
    <property type="entry name" value="MPTBd_MobAlike"/>
    <property type="match status" value="1"/>
</dbReference>
<reference evidence="3 4" key="1">
    <citation type="submission" date="2020-08" db="EMBL/GenBank/DDBJ databases">
        <title>Genomic Encyclopedia of Type Strains, Phase IV (KMG-IV): sequencing the most valuable type-strain genomes for metagenomic binning, comparative biology and taxonomic classification.</title>
        <authorList>
            <person name="Goeker M."/>
        </authorList>
    </citation>
    <scope>NUCLEOTIDE SEQUENCE [LARGE SCALE GENOMIC DNA]</scope>
    <source>
        <strain evidence="3 4">DSM 25024</strain>
    </source>
</reference>
<dbReference type="InterPro" id="IPR029044">
    <property type="entry name" value="Nucleotide-diphossugar_trans"/>
</dbReference>
<dbReference type="CDD" id="cd04182">
    <property type="entry name" value="GT_2_like_f"/>
    <property type="match status" value="1"/>
</dbReference>
<dbReference type="Pfam" id="PF12804">
    <property type="entry name" value="NTP_transf_3"/>
    <property type="match status" value="1"/>
</dbReference>
<dbReference type="GO" id="GO:0061602">
    <property type="term" value="F:molybdenum cofactor cytidylyltransferase activity"/>
    <property type="evidence" value="ECO:0007669"/>
    <property type="project" value="UniProtKB-EC"/>
</dbReference>
<dbReference type="InterPro" id="IPR025877">
    <property type="entry name" value="MobA-like_NTP_Trfase"/>
</dbReference>
<dbReference type="RefSeq" id="WP_090959514.1">
    <property type="nucleotide sequence ID" value="NZ_FOOA01000002.1"/>
</dbReference>
<protein>
    <submittedName>
        <fullName evidence="3">Molybdenum cofactor cytidylyltransferase</fullName>
        <ecNumber evidence="3">2.7.7.76</ecNumber>
    </submittedName>
</protein>
<name>A0A7W6BUG2_9HYPH</name>
<keyword evidence="3" id="KW-0808">Transferase</keyword>
<organism evidence="3 4">
    <name type="scientific">Aureimonas phyllosphaerae</name>
    <dbReference type="NCBI Taxonomy" id="1166078"/>
    <lineage>
        <taxon>Bacteria</taxon>
        <taxon>Pseudomonadati</taxon>
        <taxon>Pseudomonadota</taxon>
        <taxon>Alphaproteobacteria</taxon>
        <taxon>Hyphomicrobiales</taxon>
        <taxon>Aurantimonadaceae</taxon>
        <taxon>Aureimonas</taxon>
    </lineage>
</organism>
<proteinExistence type="predicted"/>
<evidence type="ECO:0000313" key="4">
    <source>
        <dbReference type="Proteomes" id="UP000531216"/>
    </source>
</evidence>
<keyword evidence="1" id="KW-0460">Magnesium</keyword>
<dbReference type="InterPro" id="IPR012184">
    <property type="entry name" value="Bifunc_Mopterin-bd"/>
</dbReference>
<feature type="domain" description="MobA-like NTP transferase" evidence="2">
    <location>
        <begin position="345"/>
        <end position="506"/>
    </location>
</feature>
<dbReference type="EC" id="2.7.7.76" evidence="3"/>
<dbReference type="PANTHER" id="PTHR43777">
    <property type="entry name" value="MOLYBDENUM COFACTOR CYTIDYLYLTRANSFERASE"/>
    <property type="match status" value="1"/>
</dbReference>
<keyword evidence="4" id="KW-1185">Reference proteome</keyword>
<comment type="caution">
    <text evidence="3">The sequence shown here is derived from an EMBL/GenBank/DDBJ whole genome shotgun (WGS) entry which is preliminary data.</text>
</comment>
<accession>A0A7W6BUG2</accession>
<gene>
    <name evidence="3" type="ORF">GGR05_001406</name>
</gene>
<dbReference type="AlphaFoldDB" id="A0A7W6BUG2"/>
<dbReference type="Gene3D" id="3.90.550.10">
    <property type="entry name" value="Spore Coat Polysaccharide Biosynthesis Protein SpsA, Chain A"/>
    <property type="match status" value="1"/>
</dbReference>
<dbReference type="EMBL" id="JACIDO010000002">
    <property type="protein sequence ID" value="MBB3935278.1"/>
    <property type="molecule type" value="Genomic_DNA"/>
</dbReference>
<dbReference type="Proteomes" id="UP000531216">
    <property type="component" value="Unassembled WGS sequence"/>
</dbReference>
<sequence>MKFGPVPTAEARGGLLAHALTVDGRRLAKGHALSGDDLRQLQDQGVSEVVVARLDPDDVTEDDAAARIALALAADGISVAPPGTGRANLHAEASGVFLPDRSLIDAVNRIHPGITVATLAEYTSVEAHRMLATVKIIPLAVPGAAVAEAERVLSGGTALRLKRYRARGVGLVQTELPTIKATTLDKTRRILEGRLSPSGSILLREVRCPHDAGELARRLSDATADEELTIVFGASAVIDEADVVPDAIRRAGGEVRHLGMPVDPGNLLLLGQIGPRIVLGAPGCARSPIENGFDWVLTRLMADLQVGREEIVGLGVGGLLMEIATRPQAREDVVSVRASTPRVHALVLAAGRSSRMGGPNKLLARFGGEPLVRRTVETALASRACAVTVVTGHMADEIGAALEGTSARIVHNEDFAAGLSTSLRRGFAVASQDSDGVLVLLADQPLLTSADLDRMIEAFRPAGIGSIVLATDDGRRANPVILSSIFANAISTIEGDVGARAIVQSSGELVREVELGRAASLDVDTPDVMREAGGVWD</sequence>
<dbReference type="Gene3D" id="3.40.980.10">
    <property type="entry name" value="MoaB/Mog-like domain"/>
    <property type="match status" value="1"/>
</dbReference>
<evidence type="ECO:0000313" key="3">
    <source>
        <dbReference type="EMBL" id="MBB3935278.1"/>
    </source>
</evidence>
<dbReference type="SUPFAM" id="SSF53218">
    <property type="entry name" value="Molybdenum cofactor biosynthesis proteins"/>
    <property type="match status" value="1"/>
</dbReference>
<dbReference type="PANTHER" id="PTHR43777:SF1">
    <property type="entry name" value="MOLYBDENUM COFACTOR CYTIDYLYLTRANSFERASE"/>
    <property type="match status" value="1"/>
</dbReference>
<keyword evidence="3" id="KW-0548">Nucleotidyltransferase</keyword>
<dbReference type="OrthoDB" id="9779263at2"/>